<organism evidence="1 2">
    <name type="scientific">Paraburkholderia elongata</name>
    <dbReference type="NCBI Taxonomy" id="2675747"/>
    <lineage>
        <taxon>Bacteria</taxon>
        <taxon>Pseudomonadati</taxon>
        <taxon>Pseudomonadota</taxon>
        <taxon>Betaproteobacteria</taxon>
        <taxon>Burkholderiales</taxon>
        <taxon>Burkholderiaceae</taxon>
        <taxon>Paraburkholderia</taxon>
    </lineage>
</organism>
<proteinExistence type="predicted"/>
<evidence type="ECO:0000313" key="2">
    <source>
        <dbReference type="Proteomes" id="UP000655523"/>
    </source>
</evidence>
<keyword evidence="2" id="KW-1185">Reference proteome</keyword>
<sequence length="50" mass="5181">MRPRIERLQQTIIDAAVEAAEVAEPLEAADDVEAADGDGAVVVATACISE</sequence>
<gene>
    <name evidence="1" type="ORF">GNZ13_27590</name>
</gene>
<dbReference type="EMBL" id="WOEZ01000151">
    <property type="protein sequence ID" value="NPT58228.1"/>
    <property type="molecule type" value="Genomic_DNA"/>
</dbReference>
<feature type="non-terminal residue" evidence="1">
    <location>
        <position position="50"/>
    </location>
</feature>
<accession>A0A972SJP8</accession>
<dbReference type="Proteomes" id="UP000655523">
    <property type="component" value="Unassembled WGS sequence"/>
</dbReference>
<comment type="caution">
    <text evidence="1">The sequence shown here is derived from an EMBL/GenBank/DDBJ whole genome shotgun (WGS) entry which is preliminary data.</text>
</comment>
<dbReference type="AlphaFoldDB" id="A0A972SJP8"/>
<name>A0A972SJP8_9BURK</name>
<reference evidence="1 2" key="1">
    <citation type="submission" date="2019-11" db="EMBL/GenBank/DDBJ databases">
        <title>Metabolism of dissolved organic matter in forest soils.</title>
        <authorList>
            <person name="Cyle K.T."/>
            <person name="Wilhelm R.C."/>
            <person name="Martinez C.E."/>
        </authorList>
    </citation>
    <scope>NUCLEOTIDE SEQUENCE [LARGE SCALE GENOMIC DNA]</scope>
    <source>
        <strain evidence="1 2">5N</strain>
    </source>
</reference>
<evidence type="ECO:0000313" key="1">
    <source>
        <dbReference type="EMBL" id="NPT58228.1"/>
    </source>
</evidence>
<protein>
    <submittedName>
        <fullName evidence="1">Uncharacterized protein</fullName>
    </submittedName>
</protein>